<accession>A0A1H8K3A0</accession>
<reference evidence="1 2" key="1">
    <citation type="submission" date="2016-10" db="EMBL/GenBank/DDBJ databases">
        <authorList>
            <person name="de Groot N.N."/>
        </authorList>
    </citation>
    <scope>NUCLEOTIDE SEQUENCE [LARGE SCALE GENOMIC DNA]</scope>
    <source>
        <strain evidence="1 2">DSM 8512</strain>
    </source>
</reference>
<evidence type="ECO:0000313" key="1">
    <source>
        <dbReference type="EMBL" id="SEN86996.1"/>
    </source>
</evidence>
<protein>
    <submittedName>
        <fullName evidence="1">Uncharacterized protein</fullName>
    </submittedName>
</protein>
<name>A0A1H8K3A0_9RHOB</name>
<proteinExistence type="predicted"/>
<dbReference type="STRING" id="34002.SAMN04489859_10206"/>
<evidence type="ECO:0000313" key="2">
    <source>
        <dbReference type="Proteomes" id="UP000199054"/>
    </source>
</evidence>
<keyword evidence="2" id="KW-1185">Reference proteome</keyword>
<dbReference type="AlphaFoldDB" id="A0A1H8K3A0"/>
<organism evidence="1 2">
    <name type="scientific">Paracoccus alcaliphilus</name>
    <dbReference type="NCBI Taxonomy" id="34002"/>
    <lineage>
        <taxon>Bacteria</taxon>
        <taxon>Pseudomonadati</taxon>
        <taxon>Pseudomonadota</taxon>
        <taxon>Alphaproteobacteria</taxon>
        <taxon>Rhodobacterales</taxon>
        <taxon>Paracoccaceae</taxon>
        <taxon>Paracoccus</taxon>
    </lineage>
</organism>
<sequence length="55" mass="6107">MSEERELEPGGYDAIQQGCTCLARDGEPQDNERWGDLWLTRGCPLHDPNVETCGG</sequence>
<gene>
    <name evidence="1" type="ORF">SAMN04489859_10206</name>
</gene>
<dbReference type="RefSeq" id="WP_170851848.1">
    <property type="nucleotide sequence ID" value="NZ_CP067124.1"/>
</dbReference>
<dbReference type="Proteomes" id="UP000199054">
    <property type="component" value="Unassembled WGS sequence"/>
</dbReference>
<dbReference type="EMBL" id="FODE01000020">
    <property type="protein sequence ID" value="SEN86996.1"/>
    <property type="molecule type" value="Genomic_DNA"/>
</dbReference>